<dbReference type="RefSeq" id="XP_038052393.1">
    <property type="nucleotide sequence ID" value="XM_038196465.1"/>
</dbReference>
<feature type="disulfide bond" evidence="10">
    <location>
        <begin position="570"/>
        <end position="634"/>
    </location>
</feature>
<feature type="disulfide bond" evidence="10">
    <location>
        <begin position="723"/>
        <end position="733"/>
    </location>
</feature>
<organism evidence="17 18">
    <name type="scientific">Patiria miniata</name>
    <name type="common">Bat star</name>
    <name type="synonym">Asterina miniata</name>
    <dbReference type="NCBI Taxonomy" id="46514"/>
    <lineage>
        <taxon>Eukaryota</taxon>
        <taxon>Metazoa</taxon>
        <taxon>Echinodermata</taxon>
        <taxon>Eleutherozoa</taxon>
        <taxon>Asterozoa</taxon>
        <taxon>Asteroidea</taxon>
        <taxon>Valvatacea</taxon>
        <taxon>Valvatida</taxon>
        <taxon>Asterinidae</taxon>
        <taxon>Patiria</taxon>
    </lineage>
</organism>
<feature type="domain" description="SRCR" evidence="15">
    <location>
        <begin position="654"/>
        <end position="761"/>
    </location>
</feature>
<keyword evidence="6 11" id="KW-1133">Transmembrane helix</keyword>
<dbReference type="PROSITE" id="PS50287">
    <property type="entry name" value="SRCR_2"/>
    <property type="match status" value="12"/>
</dbReference>
<dbReference type="GeneID" id="119725102"/>
<keyword evidence="5" id="KW-0677">Repeat</keyword>
<feature type="domain" description="SRCR" evidence="15">
    <location>
        <begin position="143"/>
        <end position="243"/>
    </location>
</feature>
<feature type="domain" description="SRCR" evidence="15">
    <location>
        <begin position="1221"/>
        <end position="1322"/>
    </location>
</feature>
<feature type="domain" description="SRCR" evidence="15">
    <location>
        <begin position="33"/>
        <end position="134"/>
    </location>
</feature>
<feature type="domain" description="SRCR" evidence="15">
    <location>
        <begin position="884"/>
        <end position="987"/>
    </location>
</feature>
<keyword evidence="3 11" id="KW-0812">Transmembrane</keyword>
<feature type="disulfide bond" evidence="10">
    <location>
        <begin position="474"/>
        <end position="535"/>
    </location>
</feature>
<evidence type="ECO:0000256" key="11">
    <source>
        <dbReference type="SAM" id="Phobius"/>
    </source>
</evidence>
<dbReference type="OMA" id="HESNIDQ"/>
<dbReference type="SMART" id="SM00303">
    <property type="entry name" value="GPS"/>
    <property type="match status" value="1"/>
</dbReference>
<dbReference type="PRINTS" id="PR00258">
    <property type="entry name" value="SPERACTRCPTR"/>
</dbReference>
<dbReference type="GO" id="GO:0004930">
    <property type="term" value="F:G protein-coupled receptor activity"/>
    <property type="evidence" value="ECO:0007669"/>
    <property type="project" value="InterPro"/>
</dbReference>
<dbReference type="InterPro" id="IPR046338">
    <property type="entry name" value="GAIN_dom_sf"/>
</dbReference>
<keyword evidence="8 10" id="KW-1015">Disulfide bond</keyword>
<dbReference type="Gene3D" id="2.60.220.50">
    <property type="match status" value="1"/>
</dbReference>
<dbReference type="Gene3D" id="1.20.1070.10">
    <property type="entry name" value="Rhodopsin 7-helix transmembrane proteins"/>
    <property type="match status" value="1"/>
</dbReference>
<feature type="chain" id="PRO_5037458489" description="Deleted in malignant brain tumors 1 protein" evidence="12">
    <location>
        <begin position="32"/>
        <end position="2210"/>
    </location>
</feature>
<feature type="disulfide bond" evidence="10">
    <location>
        <begin position="325"/>
        <end position="335"/>
    </location>
</feature>
<sequence>MGLIAEKSECFLSAVLCAMLLASVSENAVHAVVRLAGGNAAHEGRVEIFYRCNWGTICNHDWRIEEANVVCRQLGYTSATDAWRDAHFGPGSGPILLADVRCRGSESSIEQCDHDGWYNHGCGFHDYDVGVTCNDTLDNPVTVRLTNGSNSFDGRVEINHNGEWGTICDDGWSIEDANVVCRRLGYPPASQAWQGSHFGEGSGPILLSNVTCNGTESNIHLCEHSGWFNHSCSHAEDAGVTCGEQLIVNTSSPVLVRLVGGNTPNQGRVEVYYGCNWGTVCDDGWSIEDANVICRQLGYSSAYQAWRYAHFGQGSGLILLDDVACTGHEYSIDQCNHRGWFLHNCYHGEDAGVTCLVTIASPIPVRLADGNAPNEGRVELFYECNWGTICSNNWSLKEANVICRQLGYSSASHVWRNAHFGEGSGPTRLDYVAFPVRLVKGATPYEGRVEVYYQNQWGTICSNGWGIEDANVICRQLGYPSASPTPQNAYFGKGSGLILLDSVGCNGTESSIDQCDHSGWLNNNCDHSQDVGVTCDFLNPLTVSVRLVNGDAPNEGRVEVYYRGQWGSICGSNWRIEEANVVCRQVGYPSASQAWVDAHFGQGSGPILLENVACDGHESNIDQCDHSGWDSHYCNHYYDVGVTCDLTIPTPVLVRLVDGSTPYEGRVELYYQCYWGTISDHHWTIEDANVICRQLGYSSAMQALGYAHFGPGSGLIVLSNVECDGYESSIDRCDHNGWYAANDYYGYPDYDRWNDVGVVCNVTLPFLPVLVRLANGSNPYEGRVEVYYQDQWGTICDDGWNIEDANVICRQLGLPPASQAWRGAHFGQESGPILLSNVTCIGNESSIDQCEHNEWFSHNCNPADDVGVTCGESRNITTRAPVSVRLVDGGTSHEGIVQVYDQCQWGSISSYQWSIKEANVVCRQLGYPSASQAKMYDFYSQRIGLVLLTNVACIGNESKIDQCDYTSIFDDTDHYYYDDIIVGATCNPTTLPPVLVRLADGNTPHEGRVEVYYKCQWGTICQSNWETGWNIKGANVICRQLGYPSASQTWRNAHFGQGTGPILLANVKCDGDESNIDQCDHAGWFIQYCDTHDNDFGVTCDVAAFSPVLVRLADSSNPNEGRVEVYYQDHWGTICDDGWNIEDANVICRQLGLPPASLAWRGAHFGQGSGPIVLSNVTCNGSESSIEQCDHSGWLHNSCTHEDDAGVTCGDNNMNATSEPVRLVNGNMPNEGRVEVYYKCFWGTICHSGWSIRDADVICRQLGYPSASQAWWNAHFGRGSGPILLNDVACKGTEESIDQCEHSGWFNHQQCPHSNDAGVTCNTDVDATFPPLDTEPPVITCPARLTVETDSGQNFATVSLPAAASVSDNSDVVAVFIKLDGSAQNYNYQANDDVILSLLGSPHLLHYTAFDDFNNWASCDMYIEIVDHEPPEVLGCPDDVIIPVISSSNQASHRWTPPMTSDNSNTEVDVTFTCQVPPPGECYQAGQGTFPVGVSMVRYTARDQSGNENICKFCITVTGQCETEKYAGLTWPVTSAGSTAKSLERCPLDTINAGEPRAVRNCSVVEPPVYVQWEEHEPRSCGENRDEVTFADVEQVEVSTGNVVEVVKFLASQTSASSEDSEDVEAVSNILANIVGAGSGDTEVTELVLKTVSNVIMSVGKTPDSQTPDINAGNSSAIIQSVEHQVSLTLRQEGKLSIRQDTIHVEAVSVDPTLAQNGLSFVSVRHPGQGSPQEGSLVGTEVQTFMDSNNIPLGIDVLASVQLPGKIIDSIESSDSDSSAQLQASFLIYADDTLFQSTLIRENRGENNLTRKVAGYVVSLTVENAELVNLTKPVVIKFKAPDHTTNEELETIQCVSWDFELEDGVGDWSPAGCARTQLPNEQVSCNCDHATNFAILVDVKGQVPDGIYNAPAQKALDIISQVGCALSIIALAITLIIYLAIRKLRSGKSRQIFVHFCFSLFMLYIVFLAGVDNAKVSGCAFVAALLHYLTLSTMMWMAVEARNMYVSTVKVFPEDTPRYMLKACLIAWGSPLFGLTITLAAASHHYGNEHYCFLEPGLVLYLGLLAPIGLILIHNIITFILVMRSLVNVREASHSQQISKRLQNAVAISALMGLTWCFGFLAIEGATFAFQLIFCLTNSLQGLVVFFMFCVRREEVRSGIAPYFSRFRYRLEITSPAKSNDTEMISRSAVPTSISSIKTFSSDVSITGTQ</sequence>
<feature type="disulfide bond" evidence="10">
    <location>
        <begin position="1135"/>
        <end position="1199"/>
    </location>
</feature>
<feature type="disulfide bond" evidence="10">
    <location>
        <begin position="212"/>
        <end position="222"/>
    </location>
</feature>
<dbReference type="InterPro" id="IPR003410">
    <property type="entry name" value="HYR_dom"/>
</dbReference>
<feature type="disulfide bond" evidence="10">
    <location>
        <begin position="505"/>
        <end position="515"/>
    </location>
</feature>
<keyword evidence="4 12" id="KW-0732">Signal</keyword>
<feature type="disulfide bond" evidence="10">
    <location>
        <begin position="1069"/>
        <end position="1079"/>
    </location>
</feature>
<dbReference type="SUPFAM" id="SSF56487">
    <property type="entry name" value="SRCR-like"/>
    <property type="match status" value="12"/>
</dbReference>
<feature type="domain" description="SRCR" evidence="15">
    <location>
        <begin position="771"/>
        <end position="871"/>
    </location>
</feature>
<keyword evidence="18" id="KW-1185">Reference proteome</keyword>
<feature type="disulfide bond" evidence="10">
    <location>
        <begin position="168"/>
        <end position="232"/>
    </location>
</feature>
<dbReference type="SMART" id="SM00202">
    <property type="entry name" value="SR"/>
    <property type="match status" value="12"/>
</dbReference>
<dbReference type="PROSITE" id="PS50825">
    <property type="entry name" value="HYR"/>
    <property type="match status" value="1"/>
</dbReference>
<dbReference type="SUPFAM" id="SSF81321">
    <property type="entry name" value="Family A G protein-coupled receptor-like"/>
    <property type="match status" value="1"/>
</dbReference>
<feature type="domain" description="SRCR" evidence="15">
    <location>
        <begin position="256"/>
        <end position="356"/>
    </location>
</feature>
<dbReference type="FunFam" id="3.10.250.10:FF:000016">
    <property type="entry name" value="Scavenger receptor cysteine-rich protein type 12"/>
    <property type="match status" value="2"/>
</dbReference>
<dbReference type="FunFam" id="3.10.250.10:FF:000001">
    <property type="entry name" value="Lysyl oxidase 4 isoform X1"/>
    <property type="match status" value="1"/>
</dbReference>
<feature type="disulfide bond" evidence="10">
    <location>
        <begin position="281"/>
        <end position="345"/>
    </location>
</feature>
<evidence type="ECO:0000256" key="9">
    <source>
        <dbReference type="ARBA" id="ARBA00023180"/>
    </source>
</evidence>
<feature type="domain" description="HYR" evidence="16">
    <location>
        <begin position="1426"/>
        <end position="1519"/>
    </location>
</feature>
<keyword evidence="9" id="KW-0325">Glycoprotein</keyword>
<feature type="disulfide bond" evidence="10">
    <location>
        <begin position="1179"/>
        <end position="1189"/>
    </location>
</feature>
<evidence type="ECO:0000256" key="8">
    <source>
        <dbReference type="ARBA" id="ARBA00023157"/>
    </source>
</evidence>
<dbReference type="InterPro" id="IPR017981">
    <property type="entry name" value="GPCR_2-like_7TM"/>
</dbReference>
<dbReference type="PROSITE" id="PS50261">
    <property type="entry name" value="G_PROTEIN_RECEP_F2_4"/>
    <property type="match status" value="1"/>
</dbReference>
<dbReference type="InterPro" id="IPR036772">
    <property type="entry name" value="SRCR-like_dom_sf"/>
</dbReference>
<feature type="disulfide bond" evidence="10">
    <location>
        <begin position="614"/>
        <end position="624"/>
    </location>
</feature>
<dbReference type="InterPro" id="IPR057244">
    <property type="entry name" value="GAIN_B"/>
</dbReference>
<feature type="domain" description="SRCR" evidence="15">
    <location>
        <begin position="436"/>
        <end position="536"/>
    </location>
</feature>
<dbReference type="Pfam" id="PF00002">
    <property type="entry name" value="7tm_2"/>
    <property type="match status" value="1"/>
</dbReference>
<dbReference type="GO" id="GO:0016020">
    <property type="term" value="C:membrane"/>
    <property type="evidence" value="ECO:0007669"/>
    <property type="project" value="UniProtKB-SubCell"/>
</dbReference>
<evidence type="ECO:0000256" key="2">
    <source>
        <dbReference type="ARBA" id="ARBA00004167"/>
    </source>
</evidence>
<dbReference type="PRINTS" id="PR00249">
    <property type="entry name" value="GPCRSECRETIN"/>
</dbReference>
<feature type="disulfide bond" evidence="10">
    <location>
        <begin position="1290"/>
        <end position="1300"/>
    </location>
</feature>
<dbReference type="Pfam" id="PF01825">
    <property type="entry name" value="GPS"/>
    <property type="match status" value="1"/>
</dbReference>
<feature type="domain" description="SRCR" evidence="15">
    <location>
        <begin position="996"/>
        <end position="1101"/>
    </location>
</feature>
<evidence type="ECO:0000256" key="12">
    <source>
        <dbReference type="SAM" id="SignalP"/>
    </source>
</evidence>
<feature type="disulfide bond" evidence="10">
    <location>
        <begin position="102"/>
        <end position="112"/>
    </location>
</feature>
<feature type="disulfide bond" evidence="10">
    <location>
        <begin position="58"/>
        <end position="122"/>
    </location>
</feature>
<dbReference type="CDD" id="cd15040">
    <property type="entry name" value="7tmB2_Adhesion"/>
    <property type="match status" value="1"/>
</dbReference>
<dbReference type="Gene3D" id="3.10.250.10">
    <property type="entry name" value="SRCR-like domain"/>
    <property type="match status" value="12"/>
</dbReference>
<feature type="transmembrane region" description="Helical" evidence="11">
    <location>
        <begin position="2058"/>
        <end position="2083"/>
    </location>
</feature>
<evidence type="ECO:0000256" key="6">
    <source>
        <dbReference type="ARBA" id="ARBA00022989"/>
    </source>
</evidence>
<protein>
    <recommendedName>
        <fullName evidence="19">Deleted in malignant brain tumors 1 protein</fullName>
    </recommendedName>
</protein>
<dbReference type="InterPro" id="IPR000832">
    <property type="entry name" value="GPCR_2_secretin-like"/>
</dbReference>
<evidence type="ECO:0000256" key="10">
    <source>
        <dbReference type="PROSITE-ProRule" id="PRU00196"/>
    </source>
</evidence>
<feature type="transmembrane region" description="Helical" evidence="11">
    <location>
        <begin position="1977"/>
        <end position="1999"/>
    </location>
</feature>
<evidence type="ECO:0000313" key="17">
    <source>
        <dbReference type="EnsemblMetazoa" id="XP_038052393.1"/>
    </source>
</evidence>
<evidence type="ECO:0000256" key="5">
    <source>
        <dbReference type="ARBA" id="ARBA00022737"/>
    </source>
</evidence>
<dbReference type="PROSITE" id="PS00420">
    <property type="entry name" value="SRCR_1"/>
    <property type="match status" value="8"/>
</dbReference>
<evidence type="ECO:0000259" key="15">
    <source>
        <dbReference type="PROSITE" id="PS50287"/>
    </source>
</evidence>
<feature type="signal peptide" evidence="12">
    <location>
        <begin position="1"/>
        <end position="31"/>
    </location>
</feature>
<feature type="domain" description="G-protein coupled receptors family 2 profile 2" evidence="14">
    <location>
        <begin position="1916"/>
        <end position="2153"/>
    </location>
</feature>
<evidence type="ECO:0000259" key="16">
    <source>
        <dbReference type="PROSITE" id="PS50825"/>
    </source>
</evidence>
<evidence type="ECO:0000256" key="4">
    <source>
        <dbReference type="ARBA" id="ARBA00022729"/>
    </source>
</evidence>
<accession>A0A913ZKS0</accession>
<dbReference type="InterPro" id="IPR001190">
    <property type="entry name" value="SRCR"/>
</dbReference>
<feature type="domain" description="SRCR" evidence="15">
    <location>
        <begin position="545"/>
        <end position="645"/>
    </location>
</feature>
<dbReference type="EnsemblMetazoa" id="XM_038196465.1">
    <property type="protein sequence ID" value="XP_038052393.1"/>
    <property type="gene ID" value="LOC119725102"/>
</dbReference>
<dbReference type="InterPro" id="IPR000203">
    <property type="entry name" value="GPS"/>
</dbReference>
<feature type="disulfide bond" evidence="10">
    <location>
        <begin position="181"/>
        <end position="242"/>
    </location>
</feature>
<feature type="transmembrane region" description="Helical" evidence="11">
    <location>
        <begin position="1952"/>
        <end position="1971"/>
    </location>
</feature>
<feature type="disulfide bond" evidence="10">
    <location>
        <begin position="840"/>
        <end position="850"/>
    </location>
</feature>
<feature type="domain" description="SRCR" evidence="15">
    <location>
        <begin position="365"/>
        <end position="432"/>
    </location>
</feature>
<feature type="disulfide bond" evidence="10">
    <location>
        <begin position="809"/>
        <end position="870"/>
    </location>
</feature>
<dbReference type="Pfam" id="PF00530">
    <property type="entry name" value="SRCR"/>
    <property type="match status" value="12"/>
</dbReference>
<comment type="subcellular location">
    <subcellularLocation>
        <location evidence="1">Membrane</location>
        <topology evidence="1">Multi-pass membrane protein</topology>
    </subcellularLocation>
    <subcellularLocation>
        <location evidence="2">Membrane</location>
        <topology evidence="2">Single-pass membrane protein</topology>
    </subcellularLocation>
</comment>
<name>A0A913ZKS0_PATMI</name>
<dbReference type="PANTHER" id="PTHR19331:SF465">
    <property type="entry name" value="EGG PEPTIDE SPERACT RECEPTOR"/>
    <property type="match status" value="1"/>
</dbReference>
<comment type="caution">
    <text evidence="10">Lacks conserved residue(s) required for the propagation of feature annotation.</text>
</comment>
<dbReference type="PANTHER" id="PTHR19331">
    <property type="entry name" value="SCAVENGER RECEPTOR DOMAIN-CONTAINING"/>
    <property type="match status" value="1"/>
</dbReference>
<dbReference type="Pfam" id="PF02494">
    <property type="entry name" value="HYR"/>
    <property type="match status" value="1"/>
</dbReference>
<feature type="disulfide bond" evidence="10">
    <location>
        <begin position="461"/>
        <end position="525"/>
    </location>
</feature>
<dbReference type="OrthoDB" id="536948at2759"/>
<feature type="transmembrane region" description="Helical" evidence="11">
    <location>
        <begin position="2019"/>
        <end position="2046"/>
    </location>
</feature>
<feature type="disulfide bond" evidence="10">
    <location>
        <begin position="583"/>
        <end position="644"/>
    </location>
</feature>
<dbReference type="FunFam" id="3.10.250.10:FF:000006">
    <property type="entry name" value="neurotrypsin isoform X2"/>
    <property type="match status" value="9"/>
</dbReference>
<feature type="disulfide bond" evidence="10">
    <location>
        <begin position="953"/>
        <end position="963"/>
    </location>
</feature>
<evidence type="ECO:0000256" key="3">
    <source>
        <dbReference type="ARBA" id="ARBA00022692"/>
    </source>
</evidence>
<evidence type="ECO:0000256" key="1">
    <source>
        <dbReference type="ARBA" id="ARBA00004141"/>
    </source>
</evidence>
<dbReference type="Proteomes" id="UP000887568">
    <property type="component" value="Unplaced"/>
</dbReference>
<evidence type="ECO:0000256" key="7">
    <source>
        <dbReference type="ARBA" id="ARBA00023136"/>
    </source>
</evidence>
<keyword evidence="7 11" id="KW-0472">Membrane</keyword>
<feature type="disulfide bond" evidence="10">
    <location>
        <begin position="294"/>
        <end position="355"/>
    </location>
</feature>
<dbReference type="GO" id="GO:0007166">
    <property type="term" value="P:cell surface receptor signaling pathway"/>
    <property type="evidence" value="ECO:0007669"/>
    <property type="project" value="InterPro"/>
</dbReference>
<feature type="disulfide bond" evidence="10">
    <location>
        <begin position="796"/>
        <end position="860"/>
    </location>
</feature>
<feature type="transmembrane region" description="Helical" evidence="11">
    <location>
        <begin position="2104"/>
        <end position="2123"/>
    </location>
</feature>
<reference evidence="17" key="1">
    <citation type="submission" date="2022-11" db="UniProtKB">
        <authorList>
            <consortium name="EnsemblMetazoa"/>
        </authorList>
    </citation>
    <scope>IDENTIFICATION</scope>
</reference>
<evidence type="ECO:0000259" key="13">
    <source>
        <dbReference type="PROSITE" id="PS50221"/>
    </source>
</evidence>
<proteinExistence type="predicted"/>
<evidence type="ECO:0000259" key="14">
    <source>
        <dbReference type="PROSITE" id="PS50261"/>
    </source>
</evidence>
<feature type="disulfide bond" evidence="10">
    <location>
        <begin position="1148"/>
        <end position="1209"/>
    </location>
</feature>
<evidence type="ECO:0000313" key="18">
    <source>
        <dbReference type="Proteomes" id="UP000887568"/>
    </source>
</evidence>
<feature type="transmembrane region" description="Helical" evidence="11">
    <location>
        <begin position="2129"/>
        <end position="2151"/>
    </location>
</feature>
<feature type="transmembrane region" description="Helical" evidence="11">
    <location>
        <begin position="1918"/>
        <end position="1940"/>
    </location>
</feature>
<feature type="domain" description="GAIN-B" evidence="13">
    <location>
        <begin position="1734"/>
        <end position="1903"/>
    </location>
</feature>
<evidence type="ECO:0008006" key="19">
    <source>
        <dbReference type="Google" id="ProtNLM"/>
    </source>
</evidence>
<dbReference type="PROSITE" id="PS50221">
    <property type="entry name" value="GAIN_B"/>
    <property type="match status" value="1"/>
</dbReference>
<feature type="domain" description="SRCR" evidence="15">
    <location>
        <begin position="1110"/>
        <end position="1210"/>
    </location>
</feature>